<protein>
    <submittedName>
        <fullName evidence="15">Phosphatidyl serine synthase</fullName>
        <ecNumber evidence="15">2.7.8.29</ecNumber>
    </submittedName>
</protein>
<evidence type="ECO:0000256" key="11">
    <source>
        <dbReference type="ARBA" id="ARBA00023264"/>
    </source>
</evidence>
<feature type="compositionally biased region" description="Polar residues" evidence="13">
    <location>
        <begin position="1"/>
        <end position="16"/>
    </location>
</feature>
<feature type="transmembrane region" description="Helical" evidence="14">
    <location>
        <begin position="426"/>
        <end position="448"/>
    </location>
</feature>
<dbReference type="RefSeq" id="XP_029234799.1">
    <property type="nucleotide sequence ID" value="XM_029385367.1"/>
</dbReference>
<evidence type="ECO:0000256" key="8">
    <source>
        <dbReference type="ARBA" id="ARBA00023098"/>
    </source>
</evidence>
<dbReference type="GO" id="GO:0106245">
    <property type="term" value="F:L-serine-phosphatidylethanolamine phosphatidyltransferase activity"/>
    <property type="evidence" value="ECO:0007669"/>
    <property type="project" value="UniProtKB-EC"/>
</dbReference>
<feature type="transmembrane region" description="Helical" evidence="14">
    <location>
        <begin position="460"/>
        <end position="484"/>
    </location>
</feature>
<dbReference type="GO" id="GO:0005789">
    <property type="term" value="C:endoplasmic reticulum membrane"/>
    <property type="evidence" value="ECO:0007669"/>
    <property type="project" value="UniProtKB-SubCell"/>
</dbReference>
<dbReference type="GO" id="GO:0006659">
    <property type="term" value="P:phosphatidylserine biosynthetic process"/>
    <property type="evidence" value="ECO:0007669"/>
    <property type="project" value="InterPro"/>
</dbReference>
<keyword evidence="4 15" id="KW-0808">Transferase</keyword>
<dbReference type="VEuPathDB" id="TriTrypDB:TRSC58_01254"/>
<evidence type="ECO:0000256" key="12">
    <source>
        <dbReference type="ARBA" id="ARBA00025707"/>
    </source>
</evidence>
<comment type="subcellular location">
    <subcellularLocation>
        <location evidence="1">Endoplasmic reticulum membrane</location>
        <topology evidence="1">Multi-pass membrane protein</topology>
    </subcellularLocation>
</comment>
<evidence type="ECO:0000256" key="7">
    <source>
        <dbReference type="ARBA" id="ARBA00022989"/>
    </source>
</evidence>
<dbReference type="InterPro" id="IPR004277">
    <property type="entry name" value="PSS"/>
</dbReference>
<keyword evidence="6" id="KW-0256">Endoplasmic reticulum</keyword>
<reference evidence="15 16" key="1">
    <citation type="journal article" date="2018" name="BMC Genomics">
        <title>Genomic comparison of Trypanosoma conorhini and Trypanosoma rangeli to Trypanosoma cruzi strains of high and low virulence.</title>
        <authorList>
            <person name="Bradwell K.R."/>
            <person name="Koparde V.N."/>
            <person name="Matveyev A.V."/>
            <person name="Serrano M.G."/>
            <person name="Alves J.M."/>
            <person name="Parikh H."/>
            <person name="Huang B."/>
            <person name="Lee V."/>
            <person name="Espinosa-Alvarez O."/>
            <person name="Ortiz P.A."/>
            <person name="Costa-Martins A.G."/>
            <person name="Teixeira M.M."/>
            <person name="Buck G.A."/>
        </authorList>
    </citation>
    <scope>NUCLEOTIDE SEQUENCE [LARGE SCALE GENOMIC DNA]</scope>
    <source>
        <strain evidence="15 16">AM80</strain>
    </source>
</reference>
<feature type="transmembrane region" description="Helical" evidence="14">
    <location>
        <begin position="258"/>
        <end position="277"/>
    </location>
</feature>
<comment type="pathway">
    <text evidence="2">Lipid metabolism.</text>
</comment>
<dbReference type="Proteomes" id="UP000283634">
    <property type="component" value="Unassembled WGS sequence"/>
</dbReference>
<dbReference type="EC" id="2.7.8.29" evidence="15"/>
<evidence type="ECO:0000256" key="1">
    <source>
        <dbReference type="ARBA" id="ARBA00004477"/>
    </source>
</evidence>
<feature type="transmembrane region" description="Helical" evidence="14">
    <location>
        <begin position="395"/>
        <end position="414"/>
    </location>
</feature>
<feature type="transmembrane region" description="Helical" evidence="14">
    <location>
        <begin position="139"/>
        <end position="159"/>
    </location>
</feature>
<feature type="compositionally biased region" description="Basic and acidic residues" evidence="13">
    <location>
        <begin position="17"/>
        <end position="31"/>
    </location>
</feature>
<feature type="region of interest" description="Disordered" evidence="13">
    <location>
        <begin position="1"/>
        <end position="60"/>
    </location>
</feature>
<keyword evidence="5 14" id="KW-0812">Transmembrane</keyword>
<dbReference type="EMBL" id="MKGL01000440">
    <property type="protein sequence ID" value="RNE98725.1"/>
    <property type="molecule type" value="Genomic_DNA"/>
</dbReference>
<feature type="transmembrane region" description="Helical" evidence="14">
    <location>
        <begin position="110"/>
        <end position="127"/>
    </location>
</feature>
<feature type="transmembrane region" description="Helical" evidence="14">
    <location>
        <begin position="80"/>
        <end position="98"/>
    </location>
</feature>
<organism evidence="15 16">
    <name type="scientific">Trypanosoma rangeli</name>
    <dbReference type="NCBI Taxonomy" id="5698"/>
    <lineage>
        <taxon>Eukaryota</taxon>
        <taxon>Discoba</taxon>
        <taxon>Euglenozoa</taxon>
        <taxon>Kinetoplastea</taxon>
        <taxon>Metakinetoplastina</taxon>
        <taxon>Trypanosomatida</taxon>
        <taxon>Trypanosomatidae</taxon>
        <taxon>Trypanosoma</taxon>
        <taxon>Herpetosoma</taxon>
    </lineage>
</organism>
<comment type="pathway">
    <text evidence="12">Phospholipid metabolism.</text>
</comment>
<dbReference type="AlphaFoldDB" id="A0A3R7N202"/>
<dbReference type="PANTHER" id="PTHR15362:SF7">
    <property type="entry name" value="PHOSPHATIDYLSERINE SYNTHASE 2"/>
    <property type="match status" value="1"/>
</dbReference>
<keyword evidence="3" id="KW-0444">Lipid biosynthesis</keyword>
<feature type="transmembrane region" description="Helical" evidence="14">
    <location>
        <begin position="199"/>
        <end position="218"/>
    </location>
</feature>
<evidence type="ECO:0000256" key="5">
    <source>
        <dbReference type="ARBA" id="ARBA00022692"/>
    </source>
</evidence>
<evidence type="ECO:0000256" key="4">
    <source>
        <dbReference type="ARBA" id="ARBA00022679"/>
    </source>
</evidence>
<dbReference type="PANTHER" id="PTHR15362">
    <property type="entry name" value="PHOSPHATIDYLINOSITOL SYNTHASE"/>
    <property type="match status" value="1"/>
</dbReference>
<evidence type="ECO:0000313" key="16">
    <source>
        <dbReference type="Proteomes" id="UP000283634"/>
    </source>
</evidence>
<dbReference type="GeneID" id="40332557"/>
<accession>A0A3R7N202</accession>
<keyword evidence="9 14" id="KW-0472">Membrane</keyword>
<keyword evidence="11" id="KW-1208">Phospholipid metabolism</keyword>
<keyword evidence="8" id="KW-0443">Lipid metabolism</keyword>
<gene>
    <name evidence="15" type="ORF">TraAM80_08624</name>
</gene>
<evidence type="ECO:0000256" key="6">
    <source>
        <dbReference type="ARBA" id="ARBA00022824"/>
    </source>
</evidence>
<evidence type="ECO:0000256" key="3">
    <source>
        <dbReference type="ARBA" id="ARBA00022516"/>
    </source>
</evidence>
<keyword evidence="16" id="KW-1185">Reference proteome</keyword>
<evidence type="ECO:0000256" key="2">
    <source>
        <dbReference type="ARBA" id="ARBA00005189"/>
    </source>
</evidence>
<sequence>MSRESCWSPNGNSSNKQKGEVNSPKDAKAKDGGNQSGGGARKVASVRQVTKADNSMEPRPPRPYLKELDFTDVVYSPHTLTALVVFIVFVLLMIRYYYYPDMSIVASVKLGLAASAFSFVVFGVIHLPDSELVRPHPSVWRAVLALAVLYVVLLSFLLFQNLSTVRAIMGFYDPLLLKALPEGQYAVDCRISTPSEPYLFFYTAFDVFIIAHALGYFVKTLILRDWRLATCVSIGFEILEISFQHVLPNFRECWWDHLLLDVLLCNGGGTLLGMFMLRRLQAKKYHWVALQNIKGYKGKTQRILGQFGPRSFEAYEWNVFHDPKRFVQFLMVLMFMLLEELNCFTMKHILHMSPKYHLVTLRLALWSLMAMPGIREIYTYISAENTKTARMGATAWVSISALLLETIWIAKLAMEGGYFLQPMPSHIAIPWTFALLLFAVWFALFFGVVSLRQRQERCGVWYAVSNLFFYAGCGCVLALTLMGLPDLQVGRQSFERFVAPYESRILFWRQ</sequence>
<proteinExistence type="predicted"/>
<comment type="caution">
    <text evidence="15">The sequence shown here is derived from an EMBL/GenBank/DDBJ whole genome shotgun (WGS) entry which is preliminary data.</text>
</comment>
<dbReference type="OrthoDB" id="10265393at2759"/>
<keyword evidence="10" id="KW-0594">Phospholipid biosynthesis</keyword>
<keyword evidence="7 14" id="KW-1133">Transmembrane helix</keyword>
<evidence type="ECO:0000256" key="10">
    <source>
        <dbReference type="ARBA" id="ARBA00023209"/>
    </source>
</evidence>
<evidence type="ECO:0000313" key="15">
    <source>
        <dbReference type="EMBL" id="RNE98725.1"/>
    </source>
</evidence>
<dbReference type="Pfam" id="PF03034">
    <property type="entry name" value="PSS"/>
    <property type="match status" value="1"/>
</dbReference>
<evidence type="ECO:0000256" key="9">
    <source>
        <dbReference type="ARBA" id="ARBA00023136"/>
    </source>
</evidence>
<dbReference type="OMA" id="QHVLPNF"/>
<evidence type="ECO:0000256" key="14">
    <source>
        <dbReference type="SAM" id="Phobius"/>
    </source>
</evidence>
<name>A0A3R7N202_TRYRA</name>
<evidence type="ECO:0000256" key="13">
    <source>
        <dbReference type="SAM" id="MobiDB-lite"/>
    </source>
</evidence>